<feature type="transmembrane region" description="Helical" evidence="1">
    <location>
        <begin position="106"/>
        <end position="127"/>
    </location>
</feature>
<protein>
    <recommendedName>
        <fullName evidence="4">MASE1 domain-containing protein</fullName>
    </recommendedName>
</protein>
<organism evidence="2 3">
    <name type="scientific">Geitlerinema calcuttense NRMC-F 0142</name>
    <dbReference type="NCBI Taxonomy" id="2922238"/>
    <lineage>
        <taxon>Bacteria</taxon>
        <taxon>Bacillati</taxon>
        <taxon>Cyanobacteriota</taxon>
        <taxon>Cyanophyceae</taxon>
        <taxon>Geitlerinematales</taxon>
        <taxon>Geitlerinemataceae</taxon>
        <taxon>Geitlerinema</taxon>
    </lineage>
</organism>
<proteinExistence type="predicted"/>
<dbReference type="RefSeq" id="WP_286004621.1">
    <property type="nucleotide sequence ID" value="NZ_JASVEJ010000037.1"/>
</dbReference>
<dbReference type="Proteomes" id="UP001230986">
    <property type="component" value="Unassembled WGS sequence"/>
</dbReference>
<accession>A0ABT7M0Z2</accession>
<dbReference type="Pfam" id="PF25937">
    <property type="entry name" value="DUF7980"/>
    <property type="match status" value="1"/>
</dbReference>
<keyword evidence="1" id="KW-1133">Transmembrane helix</keyword>
<evidence type="ECO:0000256" key="1">
    <source>
        <dbReference type="SAM" id="Phobius"/>
    </source>
</evidence>
<keyword evidence="1" id="KW-0812">Transmembrane</keyword>
<name>A0ABT7M0Z2_9CYAN</name>
<dbReference type="InterPro" id="IPR058286">
    <property type="entry name" value="DUF7980"/>
</dbReference>
<evidence type="ECO:0008006" key="4">
    <source>
        <dbReference type="Google" id="ProtNLM"/>
    </source>
</evidence>
<sequence length="137" mass="15274">MEIGCAQSQQMQAKNQIAMLKKIRGGFLLTLGYLLSPLSWWNDLFFNLPIAYAFGFVCSLWVSEWLVPATLVGYWLSNVAGFVLMQLGAADVIVQTTERNWKKDLFNSLITSTAFTVAIVALLQLHILETPDLGLGF</sequence>
<reference evidence="2 3" key="1">
    <citation type="submission" date="2023-06" db="EMBL/GenBank/DDBJ databases">
        <title>Whole genome sequence of Oscillatoria calcuttensis NRMC-F 0142.</title>
        <authorList>
            <person name="Shakena Fathima T."/>
            <person name="Muralitharan G."/>
            <person name="Thajuddin N."/>
        </authorList>
    </citation>
    <scope>NUCLEOTIDE SEQUENCE [LARGE SCALE GENOMIC DNA]</scope>
    <source>
        <strain evidence="2 3">NRMC-F 0142</strain>
    </source>
</reference>
<comment type="caution">
    <text evidence="2">The sequence shown here is derived from an EMBL/GenBank/DDBJ whole genome shotgun (WGS) entry which is preliminary data.</text>
</comment>
<evidence type="ECO:0000313" key="3">
    <source>
        <dbReference type="Proteomes" id="UP001230986"/>
    </source>
</evidence>
<gene>
    <name evidence="2" type="ORF">QQ055_09665</name>
</gene>
<evidence type="ECO:0000313" key="2">
    <source>
        <dbReference type="EMBL" id="MDL5057719.1"/>
    </source>
</evidence>
<keyword evidence="3" id="KW-1185">Reference proteome</keyword>
<dbReference type="EMBL" id="JASVEJ010000037">
    <property type="protein sequence ID" value="MDL5057719.1"/>
    <property type="molecule type" value="Genomic_DNA"/>
</dbReference>
<keyword evidence="1" id="KW-0472">Membrane</keyword>